<dbReference type="AlphaFoldDB" id="A0A2X0P965"/>
<sequence>MGRVDRKQILAKWLNGSEVSAAHRKPSDVKFPAWYWRKTNRILYHSKVRYDDRIRARLVTVRVGDFVVFGAPSDSRDRVVFAQVEAIFSVGRDEKFTLLLVTCMDESQTRKLGYLGQVRVLEPFHAGTAERPRVIGLDAISSEQGVPILRDYTELGLHIIVPYQVSTI</sequence>
<evidence type="ECO:0000313" key="2">
    <source>
        <dbReference type="Proteomes" id="UP000249464"/>
    </source>
</evidence>
<evidence type="ECO:0000313" key="1">
    <source>
        <dbReference type="EMBL" id="SGY58111.1"/>
    </source>
</evidence>
<keyword evidence="2" id="KW-1185">Reference proteome</keyword>
<reference evidence="1 2" key="1">
    <citation type="submission" date="2016-11" db="EMBL/GenBank/DDBJ databases">
        <authorList>
            <person name="Jaros S."/>
            <person name="Januszkiewicz K."/>
            <person name="Wedrychowicz H."/>
        </authorList>
    </citation>
    <scope>NUCLEOTIDE SEQUENCE [LARGE SCALE GENOMIC DNA]</scope>
</reference>
<dbReference type="EMBL" id="FQNC01000044">
    <property type="protein sequence ID" value="SGY58111.1"/>
    <property type="molecule type" value="Genomic_DNA"/>
</dbReference>
<dbReference type="Proteomes" id="UP000249464">
    <property type="component" value="Unassembled WGS sequence"/>
</dbReference>
<organism evidence="1 2">
    <name type="scientific">Microbotryum silenes-dioicae</name>
    <dbReference type="NCBI Taxonomy" id="796604"/>
    <lineage>
        <taxon>Eukaryota</taxon>
        <taxon>Fungi</taxon>
        <taxon>Dikarya</taxon>
        <taxon>Basidiomycota</taxon>
        <taxon>Pucciniomycotina</taxon>
        <taxon>Microbotryomycetes</taxon>
        <taxon>Microbotryales</taxon>
        <taxon>Microbotryaceae</taxon>
        <taxon>Microbotryum</taxon>
    </lineage>
</organism>
<name>A0A2X0P965_9BASI</name>
<gene>
    <name evidence="1" type="primary">BQ5605_C006g04341</name>
    <name evidence="1" type="ORF">BQ5605_C006G04341</name>
</gene>
<protein>
    <submittedName>
        <fullName evidence="1">BQ5605_C006g04341 protein</fullName>
    </submittedName>
</protein>
<proteinExistence type="predicted"/>
<accession>A0A2X0P965</accession>